<organism evidence="1">
    <name type="scientific">uncultured Caudovirales phage</name>
    <dbReference type="NCBI Taxonomy" id="2100421"/>
    <lineage>
        <taxon>Viruses</taxon>
        <taxon>Duplodnaviria</taxon>
        <taxon>Heunggongvirae</taxon>
        <taxon>Uroviricota</taxon>
        <taxon>Caudoviricetes</taxon>
        <taxon>Peduoviridae</taxon>
        <taxon>Maltschvirus</taxon>
        <taxon>Maltschvirus maltsch</taxon>
    </lineage>
</organism>
<name>A0A6J5RDX6_9CAUD</name>
<proteinExistence type="predicted"/>
<reference evidence="1" key="1">
    <citation type="submission" date="2020-05" db="EMBL/GenBank/DDBJ databases">
        <authorList>
            <person name="Chiriac C."/>
            <person name="Salcher M."/>
            <person name="Ghai R."/>
            <person name="Kavagutti S V."/>
        </authorList>
    </citation>
    <scope>NUCLEOTIDE SEQUENCE</scope>
</reference>
<sequence>MLTASEVQRFLRQFEPMKSVVVEQQSDIIDCPWLVRLYGVVSIHGEIHAFETDINLLEFGGPQDLLKLAKQITKSFEAASSRSRA</sequence>
<evidence type="ECO:0000313" key="1">
    <source>
        <dbReference type="EMBL" id="CAB4195423.1"/>
    </source>
</evidence>
<protein>
    <submittedName>
        <fullName evidence="1">Uncharacterized protein</fullName>
    </submittedName>
</protein>
<dbReference type="EMBL" id="LR797250">
    <property type="protein sequence ID" value="CAB4195423.1"/>
    <property type="molecule type" value="Genomic_DNA"/>
</dbReference>
<accession>A0A6J5RDX6</accession>
<gene>
    <name evidence="1" type="ORF">UFOVP1298_18</name>
</gene>